<feature type="compositionally biased region" description="Low complexity" evidence="5">
    <location>
        <begin position="1822"/>
        <end position="1834"/>
    </location>
</feature>
<evidence type="ECO:0000259" key="6">
    <source>
        <dbReference type="Pfam" id="PF07926"/>
    </source>
</evidence>
<accession>A0AAD5TJX5</accession>
<feature type="compositionally biased region" description="Low complexity" evidence="5">
    <location>
        <begin position="1994"/>
        <end position="2010"/>
    </location>
</feature>
<dbReference type="GO" id="GO:0005643">
    <property type="term" value="C:nuclear pore"/>
    <property type="evidence" value="ECO:0007669"/>
    <property type="project" value="TreeGrafter"/>
</dbReference>
<feature type="region of interest" description="Disordered" evidence="5">
    <location>
        <begin position="1702"/>
        <end position="1864"/>
    </location>
</feature>
<feature type="compositionally biased region" description="Polar residues" evidence="5">
    <location>
        <begin position="1969"/>
        <end position="1978"/>
    </location>
</feature>
<evidence type="ECO:0000256" key="2">
    <source>
        <dbReference type="ARBA" id="ARBA00023054"/>
    </source>
</evidence>
<comment type="caution">
    <text evidence="9">The sequence shown here is derived from an EMBL/GenBank/DDBJ whole genome shotgun (WGS) entry which is preliminary data.</text>
</comment>
<dbReference type="InterPro" id="IPR057577">
    <property type="entry name" value="Nucleoprot-TPR/MLP1_dom"/>
</dbReference>
<keyword evidence="10" id="KW-1185">Reference proteome</keyword>
<comment type="subcellular location">
    <subcellularLocation>
        <location evidence="1">Nucleus</location>
    </subcellularLocation>
</comment>
<feature type="coiled-coil region" evidence="4">
    <location>
        <begin position="557"/>
        <end position="624"/>
    </location>
</feature>
<dbReference type="GO" id="GO:0017056">
    <property type="term" value="F:structural constituent of nuclear pore"/>
    <property type="evidence" value="ECO:0007669"/>
    <property type="project" value="TreeGrafter"/>
</dbReference>
<feature type="compositionally biased region" description="Low complexity" evidence="5">
    <location>
        <begin position="1780"/>
        <end position="1791"/>
    </location>
</feature>
<feature type="compositionally biased region" description="Low complexity" evidence="5">
    <location>
        <begin position="2019"/>
        <end position="2056"/>
    </location>
</feature>
<evidence type="ECO:0000259" key="7">
    <source>
        <dbReference type="Pfam" id="PF25481"/>
    </source>
</evidence>
<evidence type="ECO:0000256" key="3">
    <source>
        <dbReference type="ARBA" id="ARBA00023242"/>
    </source>
</evidence>
<feature type="domain" description="NUA/TPR/MLP1-2-like" evidence="8">
    <location>
        <begin position="478"/>
        <end position="581"/>
    </location>
</feature>
<feature type="compositionally biased region" description="Low complexity" evidence="5">
    <location>
        <begin position="2119"/>
        <end position="2131"/>
    </location>
</feature>
<feature type="compositionally biased region" description="Polar residues" evidence="5">
    <location>
        <begin position="1738"/>
        <end position="1756"/>
    </location>
</feature>
<dbReference type="Gene3D" id="1.10.287.1490">
    <property type="match status" value="1"/>
</dbReference>
<feature type="compositionally biased region" description="Basic residues" evidence="5">
    <location>
        <begin position="2067"/>
        <end position="2077"/>
    </location>
</feature>
<dbReference type="PANTHER" id="PTHR18898">
    <property type="entry name" value="NUCLEOPROTEIN TPR-RELATED"/>
    <property type="match status" value="1"/>
</dbReference>
<dbReference type="Proteomes" id="UP001212152">
    <property type="component" value="Unassembled WGS sequence"/>
</dbReference>
<feature type="region of interest" description="Disordered" evidence="5">
    <location>
        <begin position="630"/>
        <end position="664"/>
    </location>
</feature>
<feature type="coiled-coil region" evidence="4">
    <location>
        <begin position="1290"/>
        <end position="1516"/>
    </location>
</feature>
<protein>
    <recommendedName>
        <fullName evidence="11">Nucleoprotein TPR/MLP1 domain-containing protein</fullName>
    </recommendedName>
</protein>
<feature type="compositionally biased region" description="Polar residues" evidence="5">
    <location>
        <begin position="1630"/>
        <end position="1659"/>
    </location>
</feature>
<dbReference type="GO" id="GO:0006606">
    <property type="term" value="P:protein import into nucleus"/>
    <property type="evidence" value="ECO:0007669"/>
    <property type="project" value="InterPro"/>
</dbReference>
<feature type="compositionally biased region" description="Polar residues" evidence="5">
    <location>
        <begin position="1797"/>
        <end position="1821"/>
    </location>
</feature>
<feature type="coiled-coil region" evidence="4">
    <location>
        <begin position="689"/>
        <end position="1059"/>
    </location>
</feature>
<feature type="compositionally biased region" description="Low complexity" evidence="5">
    <location>
        <begin position="1884"/>
        <end position="1931"/>
    </location>
</feature>
<feature type="compositionally biased region" description="Basic and acidic residues" evidence="5">
    <location>
        <begin position="1942"/>
        <end position="1952"/>
    </location>
</feature>
<proteinExistence type="predicted"/>
<evidence type="ECO:0000313" key="10">
    <source>
        <dbReference type="Proteomes" id="UP001212152"/>
    </source>
</evidence>
<feature type="compositionally biased region" description="Low complexity" evidence="5">
    <location>
        <begin position="372"/>
        <end position="385"/>
    </location>
</feature>
<feature type="coiled-coil region" evidence="4">
    <location>
        <begin position="224"/>
        <end position="265"/>
    </location>
</feature>
<dbReference type="InterPro" id="IPR057974">
    <property type="entry name" value="NUA/TPR/MLP1-2-like_dom"/>
</dbReference>
<feature type="coiled-coil region" evidence="4">
    <location>
        <begin position="405"/>
        <end position="502"/>
    </location>
</feature>
<feature type="compositionally biased region" description="Low complexity" evidence="5">
    <location>
        <begin position="2078"/>
        <end position="2088"/>
    </location>
</feature>
<keyword evidence="2 4" id="KW-0175">Coiled coil</keyword>
<dbReference type="GO" id="GO:0006406">
    <property type="term" value="P:mRNA export from nucleus"/>
    <property type="evidence" value="ECO:0007669"/>
    <property type="project" value="TreeGrafter"/>
</dbReference>
<evidence type="ECO:0000256" key="4">
    <source>
        <dbReference type="SAM" id="Coils"/>
    </source>
</evidence>
<feature type="domain" description="Nucleoprotein TPR/MPL1" evidence="7">
    <location>
        <begin position="196"/>
        <end position="260"/>
    </location>
</feature>
<feature type="region of interest" description="Disordered" evidence="5">
    <location>
        <begin position="1"/>
        <end position="53"/>
    </location>
</feature>
<dbReference type="Pfam" id="PF07926">
    <property type="entry name" value="TPR_MLP1_2"/>
    <property type="match status" value="1"/>
</dbReference>
<feature type="coiled-coil region" evidence="4">
    <location>
        <begin position="1141"/>
        <end position="1175"/>
    </location>
</feature>
<feature type="domain" description="Nucleoprotein TPR/MLP1-2" evidence="6">
    <location>
        <begin position="1046"/>
        <end position="1172"/>
    </location>
</feature>
<feature type="coiled-coil region" evidence="4">
    <location>
        <begin position="1200"/>
        <end position="1262"/>
    </location>
</feature>
<evidence type="ECO:0000256" key="5">
    <source>
        <dbReference type="SAM" id="MobiDB-lite"/>
    </source>
</evidence>
<feature type="coiled-coil region" evidence="4">
    <location>
        <begin position="1540"/>
        <end position="1600"/>
    </location>
</feature>
<dbReference type="Pfam" id="PF25481">
    <property type="entry name" value="Nucleoprot-TPR"/>
    <property type="match status" value="1"/>
</dbReference>
<feature type="region of interest" description="Disordered" evidence="5">
    <location>
        <begin position="364"/>
        <end position="389"/>
    </location>
</feature>
<organism evidence="9 10">
    <name type="scientific">Geranomyces variabilis</name>
    <dbReference type="NCBI Taxonomy" id="109894"/>
    <lineage>
        <taxon>Eukaryota</taxon>
        <taxon>Fungi</taxon>
        <taxon>Fungi incertae sedis</taxon>
        <taxon>Chytridiomycota</taxon>
        <taxon>Chytridiomycota incertae sedis</taxon>
        <taxon>Chytridiomycetes</taxon>
        <taxon>Spizellomycetales</taxon>
        <taxon>Powellomycetaceae</taxon>
        <taxon>Geranomyces</taxon>
    </lineage>
</organism>
<dbReference type="InterPro" id="IPR012929">
    <property type="entry name" value="Nucleoprot-TPR/MLP1-2_dom"/>
</dbReference>
<feature type="compositionally biased region" description="Pro residues" evidence="5">
    <location>
        <begin position="8"/>
        <end position="17"/>
    </location>
</feature>
<dbReference type="EMBL" id="JADGJQ010000034">
    <property type="protein sequence ID" value="KAJ3177294.1"/>
    <property type="molecule type" value="Genomic_DNA"/>
</dbReference>
<sequence>MDPTSNEDPPPARPSSPPGFMFGQRQPPPPAVSSSEPEPVEHDSASNGLEEELKALKEKMAIQEVDYEDFGHFQSLQNRLLQEKLQALTKELEEEKAQSLQKDTTLKQYQEQLAALNSPSATHASAPALRLVEAEKRELQMIISMRLQEIEELHKESSASGQQLEEVRAALRNAQDQISDLETRSMHDKLSLSEKDQELFQAQKQCEWMGDELKKKLQDLHHYRQQKSREISDAQMQLDAAIQEKSSLESRNRALQQRVDGLELSAQSFMQKVEERDKRLLRNEQSFKSEMDGLKRLADLFENNWKDAQEHLNELQKTLSEAQEDWDTEKEQMKEQLQAAEAECADWKEKFDSLYEETDRLRYEVKNGGGNPSPSSGPMGSDSVSQNSSRVTLRGMTFTSLYASFEEEKQQRVELERELEIIRDRLAEAYDRLEEMNPHLRELEQENQQLTAGKAKLYGDYSKALEERNAANARSATLESNNAQALNEINTLHQDIRDLCRQVHVFCVQLQQIKPGVQADTERYLQELIDRAGITEATEESALDAHISSTLVGAKSIEELVQQNVDLRRVARNLARQSEEAHSQLEQQREELTSAEVEKLSKKIEELEAELEKVTRQLRYVVKQRNDLKAMRGGGDMAPGSPANSVSRPQTPNRSRAGASSLSEGEYESLYMQLRQDFDNYTRENGTSVKELSAQLDRIRTEKSELTIQISKYDHQLSSQQDRYQLLVSSAEMQTKEITQLRQQVANLSNIASQQDDKKQELTMRLMDERIQNEKLSNQLQHDRIAREALESGKARAMKECHDLINERNLANERGRTLQRQLEERDLSWKAEQKRINEKLEAAETELKAAQKELSAVTSKKDAQIQSSSLQIQRLTVDVQRLTVENEKLKGELLLSKNKEENLSTRVAELTERLTVSERRNAAYEGRADGSAAMSAEDRCRELERELSEARKGIFARQEDLERAKAREANLRELAEANERALVEFNETYDAYKTEKEREIAELQTRITELDNLRQETLEQMKISDRENIDAREKWEQERHELEQKARAMESQIERIQATEKIALEAQAAMAGDVKRHAQFAEQAQQNYEKEVVAHSQALKTVAKMKVQHGTLQKQVAASEQRATLAEASLRDGQNAWEEARAQLDRQISESQSRIDDLQRQNVLLHDQFERMQETLSDRSLYQGANGSQGGANDADSVSIRELRELVKHARNERDILQTKLDIAASENNRYTQELTILRNSLDELRARLAEERKKGQDTMQDNRRAMELMERVEQTNLLRESNITLRNQVEQNMTMVKELEGKLRACEAELAPLRDQLVNAQAEVEARKEENESLMKDNARWKDRVDQILRKYQRIDPVDYENLKKDVERLEAEKAALLVEKSEAVNQVAAKVAQHEDTIRRLNEMMQKQKAFYSKKIADADTAASTASQAAMEAAKAELDVLREKLAHPEKNEVLKALIDKNRKDVIQKANTNITRFREKNTELIKDVKAHEERNAALQLQLTALQSQVEQLSQAGATAAAAAESPDAVAESAALKVRVSVLELELSTARQQMEKQIADAVAEWNTKNGGELDALKLRKQLLEGQLNSEKKRVAQLTEKAGILQAALDKLNGAGATAVQSQAAPPMRDATQSASLQVNPASPAPTTAKSVPTPASNTIPAAGAVSTPIRTPEPIVQTPTRPSASVGLPPILAPLLQRNTAQRTTPNPAVVQETPPQVESSEPLGEQALASGPLSEQAPVQESEPNAQSASENSAIEESGADVTAMDGVVESFPAPETDAAIAEAASSEVVPIAQPAVTSESPVTDATSLNTQENVGSDTLPTSTATSTEQPQAATPPPTAVPPAPVQAPTPVPTPATTINAAPPLATPAKIPAISVSNAETPTTPAVVKSSAAAAPTSTAPAAATASPSLNAAAAPFVPTSAPAPGTPTSQEGHANNLKRKLQELQARRDAANANANAQPGSANAGSTTPSASNVPTTPAPGMELRKRARTDAGPPASAPSTTGPASTPVRPQAVVQPTPASVPTSTAAPPAGATSPAGAAAAGSEGSAASGTPGVATPSPAPRGRGTRGMKRGAPRPRGAPAAARGRGAGGVAAPGSGEAPTGRGRGRGAAGGRGGRPQQQQQQQPPPQ</sequence>
<keyword evidence="3" id="KW-0539">Nucleus</keyword>
<dbReference type="Pfam" id="PF25785">
    <property type="entry name" value="TPR"/>
    <property type="match status" value="1"/>
</dbReference>
<evidence type="ECO:0008006" key="11">
    <source>
        <dbReference type="Google" id="ProtNLM"/>
    </source>
</evidence>
<gene>
    <name evidence="9" type="ORF">HDU87_004546</name>
</gene>
<feature type="compositionally biased region" description="Low complexity" evidence="5">
    <location>
        <begin position="2096"/>
        <end position="2105"/>
    </location>
</feature>
<feature type="coiled-coil region" evidence="4">
    <location>
        <begin position="298"/>
        <end position="357"/>
    </location>
</feature>
<feature type="region of interest" description="Disordered" evidence="5">
    <location>
        <begin position="1882"/>
        <end position="2131"/>
    </location>
</feature>
<feature type="compositionally biased region" description="Polar residues" evidence="5">
    <location>
        <begin position="642"/>
        <end position="654"/>
    </location>
</feature>
<evidence type="ECO:0000256" key="1">
    <source>
        <dbReference type="ARBA" id="ARBA00004123"/>
    </source>
</evidence>
<name>A0AAD5TJX5_9FUNG</name>
<reference evidence="9" key="1">
    <citation type="submission" date="2020-05" db="EMBL/GenBank/DDBJ databases">
        <title>Phylogenomic resolution of chytrid fungi.</title>
        <authorList>
            <person name="Stajich J.E."/>
            <person name="Amses K."/>
            <person name="Simmons R."/>
            <person name="Seto K."/>
            <person name="Myers J."/>
            <person name="Bonds A."/>
            <person name="Quandt C.A."/>
            <person name="Barry K."/>
            <person name="Liu P."/>
            <person name="Grigoriev I."/>
            <person name="Longcore J.E."/>
            <person name="James T.Y."/>
        </authorList>
    </citation>
    <scope>NUCLEOTIDE SEQUENCE</scope>
    <source>
        <strain evidence="9">JEL0379</strain>
    </source>
</reference>
<evidence type="ECO:0000313" key="9">
    <source>
        <dbReference type="EMBL" id="KAJ3177294.1"/>
    </source>
</evidence>
<dbReference type="PANTHER" id="PTHR18898:SF2">
    <property type="entry name" value="NUCLEOPROTEIN TPR"/>
    <property type="match status" value="1"/>
</dbReference>
<feature type="compositionally biased region" description="Pro residues" evidence="5">
    <location>
        <begin position="1835"/>
        <end position="1855"/>
    </location>
</feature>
<feature type="region of interest" description="Disordered" evidence="5">
    <location>
        <begin position="1619"/>
        <end position="1688"/>
    </location>
</feature>
<feature type="compositionally biased region" description="Low complexity" evidence="5">
    <location>
        <begin position="1953"/>
        <end position="1968"/>
    </location>
</feature>
<evidence type="ECO:0000259" key="8">
    <source>
        <dbReference type="Pfam" id="PF25785"/>
    </source>
</evidence>